<dbReference type="Pfam" id="PF08279">
    <property type="entry name" value="HTH_11"/>
    <property type="match status" value="1"/>
</dbReference>
<feature type="domain" description="3H" evidence="2">
    <location>
        <begin position="79"/>
        <end position="175"/>
    </location>
</feature>
<sequence>MSGKQKLLGEERRKAILDLLRKEDKPIKGGQLAELTNVSRQVIVNDITLLKAKNEPIMATSQGYLYISHSAPAGAERIVACQHPPMRTEEELNLLVDHGLTVKDVTIEHSVYGDLTASIMVANRVEVANFIEKITSTGASYLSELTEGVHLHTLVGVNENQLDKAEEALKKAGFLIQTNE</sequence>
<name>A0A024QEW9_9BACI</name>
<dbReference type="eggNOG" id="COG1827">
    <property type="taxonomic scope" value="Bacteria"/>
</dbReference>
<dbReference type="InterPro" id="IPR036390">
    <property type="entry name" value="WH_DNA-bd_sf"/>
</dbReference>
<dbReference type="EMBL" id="CCDP010000002">
    <property type="protein sequence ID" value="CDQ41088.1"/>
    <property type="molecule type" value="Genomic_DNA"/>
</dbReference>
<dbReference type="InterPro" id="IPR035922">
    <property type="entry name" value="3H_dom_sf"/>
</dbReference>
<keyword evidence="5" id="KW-1185">Reference proteome</keyword>
<evidence type="ECO:0000259" key="3">
    <source>
        <dbReference type="Pfam" id="PF08279"/>
    </source>
</evidence>
<gene>
    <name evidence="4" type="primary">niaR</name>
    <name evidence="4" type="ORF">BN990_03440</name>
</gene>
<dbReference type="Proteomes" id="UP000028875">
    <property type="component" value="Unassembled WGS sequence"/>
</dbReference>
<dbReference type="Gene3D" id="3.30.1340.20">
    <property type="entry name" value="3H domain"/>
    <property type="match status" value="1"/>
</dbReference>
<feature type="binding site" evidence="1">
    <location>
        <position position="150"/>
    </location>
    <ligand>
        <name>Ni(2+)</name>
        <dbReference type="ChEBI" id="CHEBI:49786"/>
    </ligand>
</feature>
<dbReference type="STRING" id="1462526.BN990_03440"/>
<dbReference type="InterPro" id="IPR026043">
    <property type="entry name" value="NadR"/>
</dbReference>
<evidence type="ECO:0000256" key="1">
    <source>
        <dbReference type="PIRSR" id="PIRSR037847-1"/>
    </source>
</evidence>
<dbReference type="InterPro" id="IPR004173">
    <property type="entry name" value="3H_domain"/>
</dbReference>
<dbReference type="AlphaFoldDB" id="A0A024QEW9"/>
<dbReference type="SUPFAM" id="SSF46785">
    <property type="entry name" value="Winged helix' DNA-binding domain"/>
    <property type="match status" value="1"/>
</dbReference>
<dbReference type="PANTHER" id="PTHR40068:SF1">
    <property type="entry name" value="TRANSCRIPTION REPRESSOR NIAR-RELATED"/>
    <property type="match status" value="1"/>
</dbReference>
<evidence type="ECO:0000313" key="5">
    <source>
        <dbReference type="Proteomes" id="UP000028875"/>
    </source>
</evidence>
<proteinExistence type="predicted"/>
<comment type="caution">
    <text evidence="4">The sequence shown here is derived from an EMBL/GenBank/DDBJ whole genome shotgun (WGS) entry which is preliminary data.</text>
</comment>
<protein>
    <submittedName>
        <fullName evidence="4">Putative transcription repressor NiaR</fullName>
    </submittedName>
</protein>
<dbReference type="OrthoDB" id="9792661at2"/>
<evidence type="ECO:0000259" key="2">
    <source>
        <dbReference type="Pfam" id="PF02829"/>
    </source>
</evidence>
<dbReference type="Pfam" id="PF02829">
    <property type="entry name" value="3H"/>
    <property type="match status" value="1"/>
</dbReference>
<keyword evidence="1" id="KW-0479">Metal-binding</keyword>
<organism evidence="4 5">
    <name type="scientific">Virgibacillus massiliensis</name>
    <dbReference type="NCBI Taxonomy" id="1462526"/>
    <lineage>
        <taxon>Bacteria</taxon>
        <taxon>Bacillati</taxon>
        <taxon>Bacillota</taxon>
        <taxon>Bacilli</taxon>
        <taxon>Bacillales</taxon>
        <taxon>Bacillaceae</taxon>
        <taxon>Virgibacillus</taxon>
    </lineage>
</organism>
<dbReference type="PIRSF" id="PIRSF037847">
    <property type="entry name" value="NiaR"/>
    <property type="match status" value="1"/>
</dbReference>
<feature type="domain" description="Helix-turn-helix type 11" evidence="3">
    <location>
        <begin position="12"/>
        <end position="64"/>
    </location>
</feature>
<feature type="binding site" evidence="1">
    <location>
        <position position="83"/>
    </location>
    <ligand>
        <name>Ni(2+)</name>
        <dbReference type="ChEBI" id="CHEBI:49786"/>
    </ligand>
</feature>
<dbReference type="InterPro" id="IPR013196">
    <property type="entry name" value="HTH_11"/>
</dbReference>
<dbReference type="PANTHER" id="PTHR40068">
    <property type="entry name" value="TRANSCRIPTION REPRESSOR NIAR-RELATED"/>
    <property type="match status" value="1"/>
</dbReference>
<keyword evidence="1" id="KW-0533">Nickel</keyword>
<dbReference type="RefSeq" id="WP_021288772.1">
    <property type="nucleotide sequence ID" value="NZ_BNER01000007.1"/>
</dbReference>
<accession>A0A024QEW9</accession>
<reference evidence="4 5" key="1">
    <citation type="submission" date="2014-03" db="EMBL/GenBank/DDBJ databases">
        <authorList>
            <person name="Urmite Genomes U."/>
        </authorList>
    </citation>
    <scope>NUCLEOTIDE SEQUENCE [LARGE SCALE GENOMIC DNA]</scope>
    <source>
        <strain evidence="4 5">Vm-5</strain>
    </source>
</reference>
<dbReference type="InterPro" id="IPR036388">
    <property type="entry name" value="WH-like_DNA-bd_sf"/>
</dbReference>
<dbReference type="Gene3D" id="1.10.10.10">
    <property type="entry name" value="Winged helix-like DNA-binding domain superfamily/Winged helix DNA-binding domain"/>
    <property type="match status" value="1"/>
</dbReference>
<evidence type="ECO:0000313" key="4">
    <source>
        <dbReference type="EMBL" id="CDQ41088.1"/>
    </source>
</evidence>
<dbReference type="GO" id="GO:0046872">
    <property type="term" value="F:metal ion binding"/>
    <property type="evidence" value="ECO:0007669"/>
    <property type="project" value="UniProtKB-KW"/>
</dbReference>
<feature type="binding site" evidence="1">
    <location>
        <position position="152"/>
    </location>
    <ligand>
        <name>Ni(2+)</name>
        <dbReference type="ChEBI" id="CHEBI:49786"/>
    </ligand>
</feature>
<dbReference type="SUPFAM" id="SSF75500">
    <property type="entry name" value="Putative transcriptional regulator TM1602, C-terminal domain"/>
    <property type="match status" value="1"/>
</dbReference>
<reference evidence="5" key="2">
    <citation type="submission" date="2014-05" db="EMBL/GenBank/DDBJ databases">
        <title>Draft genome sequence of Virgibacillus massiliensis Vm-5.</title>
        <authorList>
            <person name="Khelaifia S."/>
            <person name="Croce O."/>
            <person name="Lagier J.C."/>
            <person name="Raoult D."/>
        </authorList>
    </citation>
    <scope>NUCLEOTIDE SEQUENCE [LARGE SCALE GENOMIC DNA]</scope>
    <source>
        <strain evidence="5">Vm-5</strain>
    </source>
</reference>
<feature type="binding site" evidence="1">
    <location>
        <position position="91"/>
    </location>
    <ligand>
        <name>Ni(2+)</name>
        <dbReference type="ChEBI" id="CHEBI:49786"/>
    </ligand>
</feature>